<dbReference type="PANTHER" id="PTHR23147">
    <property type="entry name" value="SERINE/ARGININE RICH SPLICING FACTOR"/>
    <property type="match status" value="1"/>
</dbReference>
<evidence type="ECO:0000256" key="3">
    <source>
        <dbReference type="ARBA" id="ARBA00023187"/>
    </source>
</evidence>
<feature type="non-terminal residue" evidence="7">
    <location>
        <position position="157"/>
    </location>
</feature>
<feature type="compositionally biased region" description="Polar residues" evidence="5">
    <location>
        <begin position="141"/>
        <end position="157"/>
    </location>
</feature>
<feature type="domain" description="RRM" evidence="6">
    <location>
        <begin position="49"/>
        <end position="148"/>
    </location>
</feature>
<dbReference type="SUPFAM" id="SSF54928">
    <property type="entry name" value="RNA-binding domain, RBD"/>
    <property type="match status" value="1"/>
</dbReference>
<dbReference type="PROSITE" id="PS50102">
    <property type="entry name" value="RRM"/>
    <property type="match status" value="1"/>
</dbReference>
<protein>
    <submittedName>
        <fullName evidence="7">Nucleotide-binding alpha-beta plait domain-containing protein</fullName>
    </submittedName>
</protein>
<dbReference type="CDD" id="cd00590">
    <property type="entry name" value="RRM_SF"/>
    <property type="match status" value="1"/>
</dbReference>
<evidence type="ECO:0000256" key="5">
    <source>
        <dbReference type="SAM" id="MobiDB-lite"/>
    </source>
</evidence>
<keyword evidence="1" id="KW-0507">mRNA processing</keyword>
<organism evidence="7 8">
    <name type="scientific">Tanacetum coccineum</name>
    <dbReference type="NCBI Taxonomy" id="301880"/>
    <lineage>
        <taxon>Eukaryota</taxon>
        <taxon>Viridiplantae</taxon>
        <taxon>Streptophyta</taxon>
        <taxon>Embryophyta</taxon>
        <taxon>Tracheophyta</taxon>
        <taxon>Spermatophyta</taxon>
        <taxon>Magnoliopsida</taxon>
        <taxon>eudicotyledons</taxon>
        <taxon>Gunneridae</taxon>
        <taxon>Pentapetalae</taxon>
        <taxon>asterids</taxon>
        <taxon>campanulids</taxon>
        <taxon>Asterales</taxon>
        <taxon>Asteraceae</taxon>
        <taxon>Asteroideae</taxon>
        <taxon>Anthemideae</taxon>
        <taxon>Anthemidinae</taxon>
        <taxon>Tanacetum</taxon>
    </lineage>
</organism>
<gene>
    <name evidence="7" type="ORF">Tco_0656314</name>
</gene>
<evidence type="ECO:0000313" key="7">
    <source>
        <dbReference type="EMBL" id="GJS61530.1"/>
    </source>
</evidence>
<evidence type="ECO:0000259" key="6">
    <source>
        <dbReference type="PROSITE" id="PS50102"/>
    </source>
</evidence>
<accession>A0ABQ4X8E8</accession>
<dbReference type="InterPro" id="IPR050907">
    <property type="entry name" value="SRSF"/>
</dbReference>
<dbReference type="Gene3D" id="3.30.70.330">
    <property type="match status" value="1"/>
</dbReference>
<keyword evidence="8" id="KW-1185">Reference proteome</keyword>
<dbReference type="EMBL" id="BQNB010009296">
    <property type="protein sequence ID" value="GJS61530.1"/>
    <property type="molecule type" value="Genomic_DNA"/>
</dbReference>
<keyword evidence="2" id="KW-0747">Spliceosome</keyword>
<evidence type="ECO:0000256" key="4">
    <source>
        <dbReference type="PROSITE-ProRule" id="PRU00176"/>
    </source>
</evidence>
<evidence type="ECO:0000256" key="1">
    <source>
        <dbReference type="ARBA" id="ARBA00022664"/>
    </source>
</evidence>
<sequence length="157" mass="17617">MGHYSWDVIGGTSLWWDTRGGTDIKGNLVLVCSMGRYTTKEDDVDRISTSVYVTNFPDNVSAKELFLACKQYGHVVDSYIPVKKSKYGKRFGFVKFINVFSEERLVNNLCTVWIGRVRLHANIARFQRPNGKNIGEGNKKPNVTPTPSVKPNLSGSL</sequence>
<keyword evidence="4" id="KW-0694">RNA-binding</keyword>
<proteinExistence type="predicted"/>
<evidence type="ECO:0000256" key="2">
    <source>
        <dbReference type="ARBA" id="ARBA00022728"/>
    </source>
</evidence>
<evidence type="ECO:0000313" key="8">
    <source>
        <dbReference type="Proteomes" id="UP001151760"/>
    </source>
</evidence>
<reference evidence="7" key="1">
    <citation type="journal article" date="2022" name="Int. J. Mol. Sci.">
        <title>Draft Genome of Tanacetum Coccineum: Genomic Comparison of Closely Related Tanacetum-Family Plants.</title>
        <authorList>
            <person name="Yamashiro T."/>
            <person name="Shiraishi A."/>
            <person name="Nakayama K."/>
            <person name="Satake H."/>
        </authorList>
    </citation>
    <scope>NUCLEOTIDE SEQUENCE</scope>
</reference>
<keyword evidence="3" id="KW-0508">mRNA splicing</keyword>
<dbReference type="SMART" id="SM00360">
    <property type="entry name" value="RRM"/>
    <property type="match status" value="1"/>
</dbReference>
<comment type="caution">
    <text evidence="7">The sequence shown here is derived from an EMBL/GenBank/DDBJ whole genome shotgun (WGS) entry which is preliminary data.</text>
</comment>
<dbReference type="Proteomes" id="UP001151760">
    <property type="component" value="Unassembled WGS sequence"/>
</dbReference>
<name>A0ABQ4X8E8_9ASTR</name>
<dbReference type="InterPro" id="IPR035979">
    <property type="entry name" value="RBD_domain_sf"/>
</dbReference>
<dbReference type="Pfam" id="PF00076">
    <property type="entry name" value="RRM_1"/>
    <property type="match status" value="1"/>
</dbReference>
<reference evidence="7" key="2">
    <citation type="submission" date="2022-01" db="EMBL/GenBank/DDBJ databases">
        <authorList>
            <person name="Yamashiro T."/>
            <person name="Shiraishi A."/>
            <person name="Satake H."/>
            <person name="Nakayama K."/>
        </authorList>
    </citation>
    <scope>NUCLEOTIDE SEQUENCE</scope>
</reference>
<dbReference type="InterPro" id="IPR012677">
    <property type="entry name" value="Nucleotide-bd_a/b_plait_sf"/>
</dbReference>
<dbReference type="InterPro" id="IPR000504">
    <property type="entry name" value="RRM_dom"/>
</dbReference>
<feature type="region of interest" description="Disordered" evidence="5">
    <location>
        <begin position="130"/>
        <end position="157"/>
    </location>
</feature>